<dbReference type="Gene3D" id="3.40.50.1970">
    <property type="match status" value="1"/>
</dbReference>
<comment type="pathway">
    <text evidence="5 18">Metabolic intermediate biosynthesis; chorismate biosynthesis; chorismate from D-erythrose 4-phosphate and phosphoenolpyruvate: step 2/7.</text>
</comment>
<dbReference type="Pfam" id="PF01761">
    <property type="entry name" value="DHQ_synthase"/>
    <property type="match status" value="1"/>
</dbReference>
<evidence type="ECO:0000313" key="21">
    <source>
        <dbReference type="EMBL" id="RBP01536.1"/>
    </source>
</evidence>
<evidence type="ECO:0000256" key="16">
    <source>
        <dbReference type="ARBA" id="ARBA00023239"/>
    </source>
</evidence>
<evidence type="ECO:0000256" key="8">
    <source>
        <dbReference type="ARBA" id="ARBA00017684"/>
    </source>
</evidence>
<feature type="binding site" evidence="18">
    <location>
        <begin position="127"/>
        <end position="128"/>
    </location>
    <ligand>
        <name>NAD(+)</name>
        <dbReference type="ChEBI" id="CHEBI:57540"/>
    </ligand>
</feature>
<feature type="binding site" evidence="18">
    <location>
        <position position="148"/>
    </location>
    <ligand>
        <name>NAD(+)</name>
        <dbReference type="ChEBI" id="CHEBI:57540"/>
    </ligand>
</feature>
<evidence type="ECO:0000256" key="1">
    <source>
        <dbReference type="ARBA" id="ARBA00001393"/>
    </source>
</evidence>
<evidence type="ECO:0000256" key="10">
    <source>
        <dbReference type="ARBA" id="ARBA00022605"/>
    </source>
</evidence>
<comment type="caution">
    <text evidence="18">Lacks conserved residue(s) required for the propagation of feature annotation.</text>
</comment>
<dbReference type="InterPro" id="IPR030960">
    <property type="entry name" value="DHQS/DOIS_N"/>
</dbReference>
<comment type="caution">
    <text evidence="21">The sequence shown here is derived from an EMBL/GenBank/DDBJ whole genome shotgun (WGS) entry which is preliminary data.</text>
</comment>
<evidence type="ECO:0000256" key="7">
    <source>
        <dbReference type="ARBA" id="ARBA00013031"/>
    </source>
</evidence>
<accession>A0A366EHQ3</accession>
<feature type="domain" description="3-dehydroquinate synthase N-terminal" evidence="19">
    <location>
        <begin position="66"/>
        <end position="176"/>
    </location>
</feature>
<name>A0A366EHQ3_9BACI</name>
<evidence type="ECO:0000256" key="11">
    <source>
        <dbReference type="ARBA" id="ARBA00022723"/>
    </source>
</evidence>
<dbReference type="InterPro" id="IPR056179">
    <property type="entry name" value="DHQS_C"/>
</dbReference>
<dbReference type="InterPro" id="IPR016037">
    <property type="entry name" value="DHQ_synth_AroB"/>
</dbReference>
<evidence type="ECO:0000256" key="12">
    <source>
        <dbReference type="ARBA" id="ARBA00022741"/>
    </source>
</evidence>
<feature type="binding site" evidence="18">
    <location>
        <position position="181"/>
    </location>
    <ligand>
        <name>Zn(2+)</name>
        <dbReference type="ChEBI" id="CHEBI:29105"/>
    </ligand>
</feature>
<dbReference type="InterPro" id="IPR030963">
    <property type="entry name" value="DHQ_synth_fam"/>
</dbReference>
<dbReference type="PIRSF" id="PIRSF001455">
    <property type="entry name" value="DHQ_synth"/>
    <property type="match status" value="1"/>
</dbReference>
<keyword evidence="11 18" id="KW-0479">Metal-binding</keyword>
<comment type="similarity">
    <text evidence="6 18">Belongs to the sugar phosphate cyclases superfamily. Dehydroquinate synthase family.</text>
</comment>
<keyword evidence="16 18" id="KW-0456">Lyase</keyword>
<evidence type="ECO:0000256" key="17">
    <source>
        <dbReference type="ARBA" id="ARBA00023285"/>
    </source>
</evidence>
<dbReference type="NCBIfam" id="TIGR01357">
    <property type="entry name" value="aroB"/>
    <property type="match status" value="1"/>
</dbReference>
<evidence type="ECO:0000259" key="20">
    <source>
        <dbReference type="Pfam" id="PF24621"/>
    </source>
</evidence>
<protein>
    <recommendedName>
        <fullName evidence="8 18">3-dehydroquinate synthase</fullName>
        <shortName evidence="18">DHQS</shortName>
        <ecNumber evidence="7 18">4.2.3.4</ecNumber>
    </recommendedName>
</protein>
<keyword evidence="15 18" id="KW-0057">Aromatic amino acid biosynthesis</keyword>
<feature type="domain" description="3-dehydroquinate synthase C-terminal" evidence="20">
    <location>
        <begin position="178"/>
        <end position="319"/>
    </location>
</feature>
<evidence type="ECO:0000256" key="9">
    <source>
        <dbReference type="ARBA" id="ARBA00022490"/>
    </source>
</evidence>
<evidence type="ECO:0000256" key="5">
    <source>
        <dbReference type="ARBA" id="ARBA00004661"/>
    </source>
</evidence>
<dbReference type="EMBL" id="QNRI01000001">
    <property type="protein sequence ID" value="RBP01536.1"/>
    <property type="molecule type" value="Genomic_DNA"/>
</dbReference>
<evidence type="ECO:0000256" key="14">
    <source>
        <dbReference type="ARBA" id="ARBA00023027"/>
    </source>
</evidence>
<dbReference type="CDD" id="cd08195">
    <property type="entry name" value="DHQS"/>
    <property type="match status" value="1"/>
</dbReference>
<dbReference type="Proteomes" id="UP000252254">
    <property type="component" value="Unassembled WGS sequence"/>
</dbReference>
<reference evidence="21 22" key="1">
    <citation type="submission" date="2018-06" db="EMBL/GenBank/DDBJ databases">
        <title>Genomic Encyclopedia of Type Strains, Phase IV (KMG-IV): sequencing the most valuable type-strain genomes for metagenomic binning, comparative biology and taxonomic classification.</title>
        <authorList>
            <person name="Goeker M."/>
        </authorList>
    </citation>
    <scope>NUCLEOTIDE SEQUENCE [LARGE SCALE GENOMIC DNA]</scope>
    <source>
        <strain evidence="21 22">DSM 15140</strain>
    </source>
</reference>
<keyword evidence="12 18" id="KW-0547">Nucleotide-binding</keyword>
<dbReference type="OrthoDB" id="9806583at2"/>
<evidence type="ECO:0000256" key="18">
    <source>
        <dbReference type="HAMAP-Rule" id="MF_00110"/>
    </source>
</evidence>
<comment type="function">
    <text evidence="18">Catalyzes the conversion of 3-deoxy-D-arabino-heptulosonate 7-phosphate (DAHP) to dehydroquinate (DHQ).</text>
</comment>
<feature type="binding site" evidence="18">
    <location>
        <begin position="166"/>
        <end position="169"/>
    </location>
    <ligand>
        <name>NAD(+)</name>
        <dbReference type="ChEBI" id="CHEBI:57540"/>
    </ligand>
</feature>
<comment type="cofactor">
    <cofactor evidence="3">
        <name>Zn(2+)</name>
        <dbReference type="ChEBI" id="CHEBI:29105"/>
    </cofactor>
</comment>
<dbReference type="UniPathway" id="UPA00053">
    <property type="reaction ID" value="UER00085"/>
</dbReference>
<keyword evidence="14 18" id="KW-0520">NAD</keyword>
<dbReference type="Gene3D" id="1.20.1090.10">
    <property type="entry name" value="Dehydroquinate synthase-like - alpha domain"/>
    <property type="match status" value="1"/>
</dbReference>
<comment type="subcellular location">
    <subcellularLocation>
        <location evidence="4 18">Cytoplasm</location>
    </subcellularLocation>
</comment>
<keyword evidence="10 18" id="KW-0028">Amino-acid biosynthesis</keyword>
<dbReference type="STRING" id="200904.GCA_900168775_01837"/>
<comment type="catalytic activity">
    <reaction evidence="1 18">
        <text>7-phospho-2-dehydro-3-deoxy-D-arabino-heptonate = 3-dehydroquinate + phosphate</text>
        <dbReference type="Rhea" id="RHEA:21968"/>
        <dbReference type="ChEBI" id="CHEBI:32364"/>
        <dbReference type="ChEBI" id="CHEBI:43474"/>
        <dbReference type="ChEBI" id="CHEBI:58394"/>
        <dbReference type="EC" id="4.2.3.4"/>
    </reaction>
</comment>
<evidence type="ECO:0000313" key="22">
    <source>
        <dbReference type="Proteomes" id="UP000252254"/>
    </source>
</evidence>
<dbReference type="InterPro" id="IPR050071">
    <property type="entry name" value="Dehydroquinate_synthase"/>
</dbReference>
<feature type="binding site" evidence="18">
    <location>
        <position position="139"/>
    </location>
    <ligand>
        <name>NAD(+)</name>
        <dbReference type="ChEBI" id="CHEBI:57540"/>
    </ligand>
</feature>
<sequence>MESLSVKTNTKNYNVFIGKQLRFRVNDFIKQNYSSIFIITDSNVELLYLEDVLRPLEKHHNVNYTIVPAGESSKSIRVYFDLVTQAIESGLDRQGLIIALGGGMIGDLAGFVASTFMRGIDFIQMPTTVLAHDSSVGGKVAINHPEGKNLIGNFHAPQAVIFDVETLHTIPLKELRSGYAEIAKHSLIHTPSFWEEIKKVNIMHAMSDQELKQHLLKGIAVKAAIVEQDERETNIRQYLNFGHTLGHALESELGYGEMTHGEAVAIGMLYAFRVSSYVYNIILPYEELLGWMKKNQFPFRLPAVSVSKIIQRMKKDKKTRNQHIQMVLLKGVGNPTIASVDDRDLADILEKFIQELLEK</sequence>
<evidence type="ECO:0000256" key="2">
    <source>
        <dbReference type="ARBA" id="ARBA00001911"/>
    </source>
</evidence>
<dbReference type="RefSeq" id="WP_113866218.1">
    <property type="nucleotide sequence ID" value="NZ_BAABQN010000001.1"/>
</dbReference>
<dbReference type="GO" id="GO:0008652">
    <property type="term" value="P:amino acid biosynthetic process"/>
    <property type="evidence" value="ECO:0007669"/>
    <property type="project" value="UniProtKB-KW"/>
</dbReference>
<dbReference type="EC" id="4.2.3.4" evidence="7 18"/>
<dbReference type="GO" id="GO:0003856">
    <property type="term" value="F:3-dehydroquinate synthase activity"/>
    <property type="evidence" value="ECO:0007669"/>
    <property type="project" value="UniProtKB-UniRule"/>
</dbReference>
<keyword evidence="9 18" id="KW-0963">Cytoplasm</keyword>
<dbReference type="PANTHER" id="PTHR43622:SF7">
    <property type="entry name" value="3-DEHYDROQUINATE SYNTHASE, CHLOROPLASTIC"/>
    <property type="match status" value="1"/>
</dbReference>
<dbReference type="Pfam" id="PF24621">
    <property type="entry name" value="DHQS_C"/>
    <property type="match status" value="1"/>
</dbReference>
<feature type="binding site" evidence="18">
    <location>
        <position position="243"/>
    </location>
    <ligand>
        <name>Zn(2+)</name>
        <dbReference type="ChEBI" id="CHEBI:29105"/>
    </ligand>
</feature>
<keyword evidence="13 18" id="KW-0862">Zinc</keyword>
<dbReference type="AlphaFoldDB" id="A0A366EHQ3"/>
<dbReference type="SUPFAM" id="SSF56796">
    <property type="entry name" value="Dehydroquinate synthase-like"/>
    <property type="match status" value="1"/>
</dbReference>
<proteinExistence type="inferred from homology"/>
<evidence type="ECO:0000256" key="4">
    <source>
        <dbReference type="ARBA" id="ARBA00004496"/>
    </source>
</evidence>
<evidence type="ECO:0000256" key="15">
    <source>
        <dbReference type="ARBA" id="ARBA00023141"/>
    </source>
</evidence>
<dbReference type="FunFam" id="3.40.50.1970:FF:000007">
    <property type="entry name" value="Pentafunctional AROM polypeptide"/>
    <property type="match status" value="1"/>
</dbReference>
<evidence type="ECO:0000259" key="19">
    <source>
        <dbReference type="Pfam" id="PF01761"/>
    </source>
</evidence>
<feature type="binding site" evidence="18">
    <location>
        <position position="260"/>
    </location>
    <ligand>
        <name>Zn(2+)</name>
        <dbReference type="ChEBI" id="CHEBI:29105"/>
    </ligand>
</feature>
<dbReference type="GO" id="GO:0046872">
    <property type="term" value="F:metal ion binding"/>
    <property type="evidence" value="ECO:0007669"/>
    <property type="project" value="UniProtKB-KW"/>
</dbReference>
<organism evidence="21 22">
    <name type="scientific">Paraliobacillus ryukyuensis</name>
    <dbReference type="NCBI Taxonomy" id="200904"/>
    <lineage>
        <taxon>Bacteria</taxon>
        <taxon>Bacillati</taxon>
        <taxon>Bacillota</taxon>
        <taxon>Bacilli</taxon>
        <taxon>Bacillales</taxon>
        <taxon>Bacillaceae</taxon>
        <taxon>Paraliobacillus</taxon>
    </lineage>
</organism>
<dbReference type="GO" id="GO:0005737">
    <property type="term" value="C:cytoplasm"/>
    <property type="evidence" value="ECO:0007669"/>
    <property type="project" value="UniProtKB-SubCell"/>
</dbReference>
<comment type="cofactor">
    <cofactor evidence="18">
        <name>Co(2+)</name>
        <dbReference type="ChEBI" id="CHEBI:48828"/>
    </cofactor>
    <cofactor evidence="18">
        <name>Zn(2+)</name>
        <dbReference type="ChEBI" id="CHEBI:29105"/>
    </cofactor>
    <text evidence="18">Binds 1 divalent metal cation per subunit. Can use either Co(2+) or Zn(2+).</text>
</comment>
<dbReference type="GO" id="GO:0000166">
    <property type="term" value="F:nucleotide binding"/>
    <property type="evidence" value="ECO:0007669"/>
    <property type="project" value="UniProtKB-KW"/>
</dbReference>
<dbReference type="PANTHER" id="PTHR43622">
    <property type="entry name" value="3-DEHYDROQUINATE SYNTHASE"/>
    <property type="match status" value="1"/>
</dbReference>
<evidence type="ECO:0000256" key="3">
    <source>
        <dbReference type="ARBA" id="ARBA00001947"/>
    </source>
</evidence>
<dbReference type="GO" id="GO:0009073">
    <property type="term" value="P:aromatic amino acid family biosynthetic process"/>
    <property type="evidence" value="ECO:0007669"/>
    <property type="project" value="UniProtKB-KW"/>
</dbReference>
<keyword evidence="22" id="KW-1185">Reference proteome</keyword>
<dbReference type="GO" id="GO:0009423">
    <property type="term" value="P:chorismate biosynthetic process"/>
    <property type="evidence" value="ECO:0007669"/>
    <property type="project" value="UniProtKB-UniRule"/>
</dbReference>
<evidence type="ECO:0000256" key="6">
    <source>
        <dbReference type="ARBA" id="ARBA00005412"/>
    </source>
</evidence>
<evidence type="ECO:0000256" key="13">
    <source>
        <dbReference type="ARBA" id="ARBA00022833"/>
    </source>
</evidence>
<keyword evidence="17 18" id="KW-0170">Cobalt</keyword>
<comment type="cofactor">
    <cofactor evidence="2 18">
        <name>NAD(+)</name>
        <dbReference type="ChEBI" id="CHEBI:57540"/>
    </cofactor>
</comment>
<gene>
    <name evidence="18" type="primary">aroB</name>
    <name evidence="21" type="ORF">DES48_101273</name>
</gene>
<dbReference type="HAMAP" id="MF_00110">
    <property type="entry name" value="DHQ_synthase"/>
    <property type="match status" value="1"/>
</dbReference>